<reference evidence="1" key="1">
    <citation type="submission" date="2018-07" db="EMBL/GenBank/DDBJ databases">
        <authorList>
            <person name="Quirk P.G."/>
            <person name="Krulwich T.A."/>
        </authorList>
    </citation>
    <scope>NUCLEOTIDE SEQUENCE</scope>
</reference>
<evidence type="ECO:0000313" key="1">
    <source>
        <dbReference type="EMBL" id="AYC64864.1"/>
    </source>
</evidence>
<dbReference type="AlphaFoldDB" id="A0A386AZJ1"/>
<geneLocation type="chloroplast" evidence="1"/>
<dbReference type="EMBL" id="MH591103">
    <property type="protein sequence ID" value="AYC64864.1"/>
    <property type="molecule type" value="Genomic_DNA"/>
</dbReference>
<protein>
    <submittedName>
        <fullName evidence="1">Uncharacterized protein</fullName>
    </submittedName>
</protein>
<sequence>MTQNRDDGEPFSSFDDENFFLGWSAYLRYTSIPQNALTQEEYQDHWQCLQEFDAHGHASLDEMNVYYGIDGHMPFDKIIDMPTLVDAFDRQTPEDTQIFQNLLKRIAVSFWSVAFKIDL</sequence>
<accession>A0A386AZJ1</accession>
<proteinExistence type="predicted"/>
<name>A0A386AZJ1_9CHLO</name>
<gene>
    <name evidence="1" type="primary">orf119</name>
</gene>
<reference evidence="1" key="2">
    <citation type="journal article" date="2019" name="Mol. Phylogenet. Evol.">
        <title>Reassessment of the classification of bryopsidales (chlorophyta) based on chloroplast phylogenomic analyses.</title>
        <authorList>
            <person name="Cremen M.C."/>
            <person name="Leliaert F."/>
            <person name="West J."/>
            <person name="Lam D.W."/>
            <person name="Shimada S."/>
            <person name="Lopez-Bautista J.M."/>
            <person name="Verbruggen H."/>
        </authorList>
    </citation>
    <scope>NUCLEOTIDE SEQUENCE</scope>
</reference>
<dbReference type="GeneID" id="38278643"/>
<organism evidence="1">
    <name type="scientific">Boodleopsis pusilla</name>
    <dbReference type="NCBI Taxonomy" id="381415"/>
    <lineage>
        <taxon>Eukaryota</taxon>
        <taxon>Viridiplantae</taxon>
        <taxon>Chlorophyta</taxon>
        <taxon>core chlorophytes</taxon>
        <taxon>Ulvophyceae</taxon>
        <taxon>TCBD clade</taxon>
        <taxon>Bryopsidales</taxon>
        <taxon>Halimedineae</taxon>
        <taxon>Halimedaceae</taxon>
        <taxon>Rhipileae</taxon>
        <taxon>Boodleopsis</taxon>
    </lineage>
</organism>
<keyword evidence="1" id="KW-0150">Chloroplast</keyword>
<keyword evidence="1" id="KW-0934">Plastid</keyword>
<dbReference type="RefSeq" id="YP_009518924.1">
    <property type="nucleotide sequence ID" value="NC_039520.1"/>
</dbReference>